<comment type="caution">
    <text evidence="1">The sequence shown here is derived from an EMBL/GenBank/DDBJ whole genome shotgun (WGS) entry which is preliminary data.</text>
</comment>
<sequence>MSMYLSIGSTLHEMSSTHDVPARALPCRSVQAAPTTGRTARTLAAGLRRLASAELRWASHLERRVTDVSLAS</sequence>
<reference evidence="1 2" key="1">
    <citation type="submission" date="2018-01" db="EMBL/GenBank/DDBJ databases">
        <title>Lactibacter flavus gen. nov., sp. nov., a novel bacterium of the family Propionibacteriaceae isolated from raw milk and dairy products.</title>
        <authorList>
            <person name="Wenning M."/>
            <person name="Breitenwieser F."/>
            <person name="Huptas C."/>
            <person name="von Neubeck M."/>
            <person name="Busse H.-J."/>
            <person name="Scherer S."/>
        </authorList>
    </citation>
    <scope>NUCLEOTIDE SEQUENCE [LARGE SCALE GENOMIC DNA]</scope>
    <source>
        <strain evidence="1 2">VG341</strain>
    </source>
</reference>
<name>A0A4Q2EDZ8_9ACTN</name>
<keyword evidence="2" id="KW-1185">Reference proteome</keyword>
<evidence type="ECO:0000313" key="2">
    <source>
        <dbReference type="Proteomes" id="UP000290624"/>
    </source>
</evidence>
<gene>
    <name evidence="1" type="ORF">C1706_12085</name>
</gene>
<dbReference type="Proteomes" id="UP000290624">
    <property type="component" value="Unassembled WGS sequence"/>
</dbReference>
<proteinExistence type="predicted"/>
<evidence type="ECO:0000313" key="1">
    <source>
        <dbReference type="EMBL" id="RXW31399.1"/>
    </source>
</evidence>
<dbReference type="EMBL" id="PPCV01000009">
    <property type="protein sequence ID" value="RXW31399.1"/>
    <property type="molecule type" value="Genomic_DNA"/>
</dbReference>
<dbReference type="AlphaFoldDB" id="A0A4Q2EDZ8"/>
<dbReference type="RefSeq" id="WP_129459492.1">
    <property type="nucleotide sequence ID" value="NZ_PPCV01000009.1"/>
</dbReference>
<accession>A0A4Q2EDZ8</accession>
<protein>
    <submittedName>
        <fullName evidence="1">Uncharacterized protein</fullName>
    </submittedName>
</protein>
<organism evidence="1 2">
    <name type="scientific">Propioniciclava flava</name>
    <dbReference type="NCBI Taxonomy" id="2072026"/>
    <lineage>
        <taxon>Bacteria</taxon>
        <taxon>Bacillati</taxon>
        <taxon>Actinomycetota</taxon>
        <taxon>Actinomycetes</taxon>
        <taxon>Propionibacteriales</taxon>
        <taxon>Propionibacteriaceae</taxon>
        <taxon>Propioniciclava</taxon>
    </lineage>
</organism>